<proteinExistence type="predicted"/>
<feature type="transmembrane region" description="Helical" evidence="5">
    <location>
        <begin position="72"/>
        <end position="89"/>
    </location>
</feature>
<protein>
    <submittedName>
        <fullName evidence="7">Oidioi.mRNA.OKI2018_I69.PAR.g9887.t1.cds</fullName>
    </submittedName>
</protein>
<evidence type="ECO:0000256" key="5">
    <source>
        <dbReference type="SAM" id="Phobius"/>
    </source>
</evidence>
<evidence type="ECO:0000259" key="6">
    <source>
        <dbReference type="PROSITE" id="PS50850"/>
    </source>
</evidence>
<reference evidence="7 8" key="1">
    <citation type="submission" date="2021-04" db="EMBL/GenBank/DDBJ databases">
        <authorList>
            <person name="Bliznina A."/>
        </authorList>
    </citation>
    <scope>NUCLEOTIDE SEQUENCE [LARGE SCALE GENOMIC DNA]</scope>
</reference>
<gene>
    <name evidence="7" type="ORF">OKIOD_LOCUS1445</name>
</gene>
<keyword evidence="4 5" id="KW-0472">Membrane</keyword>
<feature type="transmembrane region" description="Helical" evidence="5">
    <location>
        <begin position="9"/>
        <end position="27"/>
    </location>
</feature>
<dbReference type="EMBL" id="OU015568">
    <property type="protein sequence ID" value="CAG5081478.1"/>
    <property type="molecule type" value="Genomic_DNA"/>
</dbReference>
<dbReference type="InterPro" id="IPR036259">
    <property type="entry name" value="MFS_trans_sf"/>
</dbReference>
<feature type="transmembrane region" description="Helical" evidence="5">
    <location>
        <begin position="217"/>
        <end position="238"/>
    </location>
</feature>
<feature type="transmembrane region" description="Helical" evidence="5">
    <location>
        <begin position="95"/>
        <end position="114"/>
    </location>
</feature>
<name>A0ABN7RRD9_OIKDI</name>
<dbReference type="Proteomes" id="UP001158576">
    <property type="component" value="Chromosome PAR"/>
</dbReference>
<feature type="domain" description="Major facilitator superfamily (MFS) profile" evidence="6">
    <location>
        <begin position="1"/>
        <end position="357"/>
    </location>
</feature>
<evidence type="ECO:0000256" key="2">
    <source>
        <dbReference type="ARBA" id="ARBA00022692"/>
    </source>
</evidence>
<feature type="transmembrane region" description="Helical" evidence="5">
    <location>
        <begin position="187"/>
        <end position="205"/>
    </location>
</feature>
<organism evidence="7 8">
    <name type="scientific">Oikopleura dioica</name>
    <name type="common">Tunicate</name>
    <dbReference type="NCBI Taxonomy" id="34765"/>
    <lineage>
        <taxon>Eukaryota</taxon>
        <taxon>Metazoa</taxon>
        <taxon>Chordata</taxon>
        <taxon>Tunicata</taxon>
        <taxon>Appendicularia</taxon>
        <taxon>Copelata</taxon>
        <taxon>Oikopleuridae</taxon>
        <taxon>Oikopleura</taxon>
    </lineage>
</organism>
<evidence type="ECO:0000256" key="1">
    <source>
        <dbReference type="ARBA" id="ARBA00004141"/>
    </source>
</evidence>
<evidence type="ECO:0000256" key="4">
    <source>
        <dbReference type="ARBA" id="ARBA00023136"/>
    </source>
</evidence>
<evidence type="ECO:0000256" key="3">
    <source>
        <dbReference type="ARBA" id="ARBA00022989"/>
    </source>
</evidence>
<dbReference type="PANTHER" id="PTHR24064">
    <property type="entry name" value="SOLUTE CARRIER FAMILY 22 MEMBER"/>
    <property type="match status" value="1"/>
</dbReference>
<evidence type="ECO:0000313" key="8">
    <source>
        <dbReference type="Proteomes" id="UP001158576"/>
    </source>
</evidence>
<evidence type="ECO:0000313" key="7">
    <source>
        <dbReference type="EMBL" id="CAG5081478.1"/>
    </source>
</evidence>
<sequence length="402" mass="44976">MNRFGRKNSLLVWHVVTMVLLFIHSLMPDKWGFLILRTLNNGTHHTSWLAFVAYSLEVLGPTKRSVAGATSHVYYAMGYIMFSGFGYFFPDWRGLTFAVAMAHLIFLVVTPFFPESPSFLYSRKLDEEARKVLTEFSEKTNKSLDDEFLNHLEEEIRKVEEKKGEEEAEVKKFTILDLLKHKEMRKVALIMGFGFISTVLSYYGLSFNVSSISGNLYLNNTINGIMELLGYSLVTFALDIVGRKWCSGGLMLFGGIVSVGCAILAEVGEDEAVRWLSFVGKFAVSGAFCAIYVYAGELYPTEVRSTGIGFASMTGRIGGFVSPFIIQIESQLVIYLIFGIFGIVGGALMFLLPEVKGRPILQTIEEAVEFYKNPNKIQAAQEVVDDNEGLERIEDPTTEASF</sequence>
<keyword evidence="3 5" id="KW-1133">Transmembrane helix</keyword>
<keyword evidence="2 5" id="KW-0812">Transmembrane</keyword>
<feature type="transmembrane region" description="Helical" evidence="5">
    <location>
        <begin position="273"/>
        <end position="295"/>
    </location>
</feature>
<feature type="transmembrane region" description="Helical" evidence="5">
    <location>
        <begin position="332"/>
        <end position="352"/>
    </location>
</feature>
<dbReference type="Gene3D" id="1.20.1250.20">
    <property type="entry name" value="MFS general substrate transporter like domains"/>
    <property type="match status" value="1"/>
</dbReference>
<dbReference type="InterPro" id="IPR020846">
    <property type="entry name" value="MFS_dom"/>
</dbReference>
<feature type="transmembrane region" description="Helical" evidence="5">
    <location>
        <begin position="307"/>
        <end position="326"/>
    </location>
</feature>
<dbReference type="InterPro" id="IPR005828">
    <property type="entry name" value="MFS_sugar_transport-like"/>
</dbReference>
<keyword evidence="8" id="KW-1185">Reference proteome</keyword>
<feature type="transmembrane region" description="Helical" evidence="5">
    <location>
        <begin position="250"/>
        <end position="267"/>
    </location>
</feature>
<dbReference type="SUPFAM" id="SSF103473">
    <property type="entry name" value="MFS general substrate transporter"/>
    <property type="match status" value="1"/>
</dbReference>
<dbReference type="Pfam" id="PF00083">
    <property type="entry name" value="Sugar_tr"/>
    <property type="match status" value="1"/>
</dbReference>
<accession>A0ABN7RRD9</accession>
<comment type="subcellular location">
    <subcellularLocation>
        <location evidence="1">Membrane</location>
        <topology evidence="1">Multi-pass membrane protein</topology>
    </subcellularLocation>
</comment>
<dbReference type="PROSITE" id="PS50850">
    <property type="entry name" value="MFS"/>
    <property type="match status" value="1"/>
</dbReference>